<dbReference type="EC" id="3.1.1.-" evidence="3"/>
<evidence type="ECO:0000256" key="3">
    <source>
        <dbReference type="RuleBase" id="RU361235"/>
    </source>
</evidence>
<dbReference type="InterPro" id="IPR050309">
    <property type="entry name" value="Type-B_Carboxylest/Lipase"/>
</dbReference>
<dbReference type="EMBL" id="JADWND010000005">
    <property type="protein sequence ID" value="MBJ8381642.1"/>
    <property type="molecule type" value="Genomic_DNA"/>
</dbReference>
<keyword evidence="3" id="KW-0732">Signal</keyword>
<name>A0ABS0ZU47_9ENTR</name>
<protein>
    <recommendedName>
        <fullName evidence="3">Carboxylic ester hydrolase</fullName>
        <ecNumber evidence="3">3.1.1.-</ecNumber>
    </recommendedName>
</protein>
<evidence type="ECO:0000256" key="1">
    <source>
        <dbReference type="ARBA" id="ARBA00005964"/>
    </source>
</evidence>
<dbReference type="InterPro" id="IPR019819">
    <property type="entry name" value="Carboxylesterase_B_CS"/>
</dbReference>
<dbReference type="InterPro" id="IPR002018">
    <property type="entry name" value="CarbesteraseB"/>
</dbReference>
<dbReference type="PROSITE" id="PS00941">
    <property type="entry name" value="CARBOXYLESTERASE_B_2"/>
    <property type="match status" value="1"/>
</dbReference>
<sequence length="530" mass="57110">MKSHFPASKIAAAVIISAAGLFSASAPAKDPTLIRTHSGPVIGTEKEGVISWLGLPYAAPPVNQLRWQPPHAVASWSTPRKANALANRCAQNADLGDFASAGGSEDCLYLNVYRPAVSGKEDKRLPVFVWIHGGALQVGQGADYDPSKLVTQGKAVVVTLNYRLGVFGFLSVSGLDSEGHESVNYGLMDQQAALRWVQKNISAFGGDPSNVTIAGESSGGNSVMAHIVAPGSAGLFQHVLSMSGAAIMSRYPAFGAPHPLKVAQETGAEFARALGCNPEDSGCLRAVPTQRILKMQTPYLQNQLIIDGSVIPIHPADAYKNGNINPVTLINGTTRDEGHFFVALPELMNGKSLQAKAYPEWIGHQYGDTLKSRVLAEYPLSDYENPSEAFAATVTDSLFSCPARALNQALSDKITVYAYEFSDRTAPSYVGPTTFPLLAAHTFELAYLFPGFHGGSSAHITLNPLQEKLSDEMVSYFVAMEKMSSREQAWSRYSPQRDNFMTFALPAATMVSGRFSDDHHCAFWDQQGIY</sequence>
<dbReference type="SUPFAM" id="SSF53474">
    <property type="entry name" value="alpha/beta-Hydrolases"/>
    <property type="match status" value="1"/>
</dbReference>
<keyword evidence="2 3" id="KW-0378">Hydrolase</keyword>
<dbReference type="PANTHER" id="PTHR11559">
    <property type="entry name" value="CARBOXYLESTERASE"/>
    <property type="match status" value="1"/>
</dbReference>
<dbReference type="Proteomes" id="UP000746649">
    <property type="component" value="Unassembled WGS sequence"/>
</dbReference>
<evidence type="ECO:0000313" key="5">
    <source>
        <dbReference type="EMBL" id="MBJ8381642.1"/>
    </source>
</evidence>
<feature type="chain" id="PRO_5044995393" description="Carboxylic ester hydrolase" evidence="3">
    <location>
        <begin position="29"/>
        <end position="530"/>
    </location>
</feature>
<dbReference type="InterPro" id="IPR019826">
    <property type="entry name" value="Carboxylesterase_B_AS"/>
</dbReference>
<dbReference type="InterPro" id="IPR029058">
    <property type="entry name" value="AB_hydrolase_fold"/>
</dbReference>
<reference evidence="5 6" key="1">
    <citation type="submission" date="2020-11" db="EMBL/GenBank/DDBJ databases">
        <title>Enhanced detection system for hospital associated transmission using whole genome sequencing surveillance.</title>
        <authorList>
            <person name="Harrison L.H."/>
            <person name="Van Tyne D."/>
            <person name="Marsh J.W."/>
            <person name="Griffith M.P."/>
            <person name="Snyder D.J."/>
            <person name="Cooper V.S."/>
            <person name="Mustapha M."/>
        </authorList>
    </citation>
    <scope>NUCLEOTIDE SEQUENCE [LARGE SCALE GENOMIC DNA]</scope>
    <source>
        <strain evidence="5 6">CB00117</strain>
    </source>
</reference>
<comment type="similarity">
    <text evidence="1 3">Belongs to the type-B carboxylesterase/lipase family.</text>
</comment>
<evidence type="ECO:0000259" key="4">
    <source>
        <dbReference type="Pfam" id="PF00135"/>
    </source>
</evidence>
<dbReference type="PROSITE" id="PS00122">
    <property type="entry name" value="CARBOXYLESTERASE_B_1"/>
    <property type="match status" value="1"/>
</dbReference>
<accession>A0ABS0ZU47</accession>
<evidence type="ECO:0000313" key="6">
    <source>
        <dbReference type="Proteomes" id="UP000746649"/>
    </source>
</evidence>
<keyword evidence="6" id="KW-1185">Reference proteome</keyword>
<feature type="domain" description="Carboxylesterase type B" evidence="4">
    <location>
        <begin position="32"/>
        <end position="524"/>
    </location>
</feature>
<dbReference type="Pfam" id="PF00135">
    <property type="entry name" value="COesterase"/>
    <property type="match status" value="1"/>
</dbReference>
<dbReference type="Gene3D" id="3.40.50.1820">
    <property type="entry name" value="alpha/beta hydrolase"/>
    <property type="match status" value="1"/>
</dbReference>
<evidence type="ECO:0000256" key="2">
    <source>
        <dbReference type="ARBA" id="ARBA00022801"/>
    </source>
</evidence>
<dbReference type="RefSeq" id="WP_200035309.1">
    <property type="nucleotide sequence ID" value="NZ_JADWND010000005.1"/>
</dbReference>
<comment type="caution">
    <text evidence="5">The sequence shown here is derived from an EMBL/GenBank/DDBJ whole genome shotgun (WGS) entry which is preliminary data.</text>
</comment>
<proteinExistence type="inferred from homology"/>
<feature type="signal peptide" evidence="3">
    <location>
        <begin position="1"/>
        <end position="28"/>
    </location>
</feature>
<organism evidence="5 6">
    <name type="scientific">Citrobacter sedlakii</name>
    <dbReference type="NCBI Taxonomy" id="67826"/>
    <lineage>
        <taxon>Bacteria</taxon>
        <taxon>Pseudomonadati</taxon>
        <taxon>Pseudomonadota</taxon>
        <taxon>Gammaproteobacteria</taxon>
        <taxon>Enterobacterales</taxon>
        <taxon>Enterobacteriaceae</taxon>
        <taxon>Citrobacter</taxon>
        <taxon>Citrobacter freundii complex</taxon>
    </lineage>
</organism>
<gene>
    <name evidence="5" type="ORF">I6M88_11760</name>
</gene>